<dbReference type="EMBL" id="JAYKXP010000004">
    <property type="protein sequence ID" value="KAK7059124.1"/>
    <property type="molecule type" value="Genomic_DNA"/>
</dbReference>
<dbReference type="InterPro" id="IPR032675">
    <property type="entry name" value="LRR_dom_sf"/>
</dbReference>
<dbReference type="PANTHER" id="PTHR38926:SF72">
    <property type="entry name" value="IM:7136021-RELATED"/>
    <property type="match status" value="1"/>
</dbReference>
<evidence type="ECO:0000313" key="3">
    <source>
        <dbReference type="Proteomes" id="UP001383192"/>
    </source>
</evidence>
<sequence length="518" mass="59955">MRIHFARMIPQTLETILSSRDPSFFRNLLQPPTSSDREIIAQRLSEGEREIKDCEFKIAILLARRERLGRSTQRYKALLSPINYLPTEIISSIFELLCEENPLDPYIRAPAMTISAVCYRWRQIALSMPALWSSLDIDFDDLNPGEGARMSRTVQMFMERSQFHPLKLRLHCSYYHKQQEIIDPTLHILVENSSRWLELSFCSESGDSPDFAVWRRIKGRLPLLRRLDIDFDPEDLFADTPALSSFTCILYDIPELPFEQLSHLNIKFSYTRSVLDEVLQRCQKIQHLELEYVHEDVEDDDPVMSEVTLMNLETLKVTLAEESTLEYSMSLLLPRLTSLEYIRRYGRYYRTWEAWDNLSFFKQSSRITNLHIEGLPISDIQMGRILTCLPGLRQFRLYELTSDAIGESLSISDRTITSKFFQHLIFDDKAENTSIIPRLSELSLRAGYEGFDASGLVKMVSSRWMPRRGIRTAVDVDCLQSVEVRLGGDVANELPNEFLALESLKAAGLQVIASVERW</sequence>
<dbReference type="InterPro" id="IPR036047">
    <property type="entry name" value="F-box-like_dom_sf"/>
</dbReference>
<dbReference type="PANTHER" id="PTHR38926">
    <property type="entry name" value="F-BOX DOMAIN CONTAINING PROTEIN, EXPRESSED"/>
    <property type="match status" value="1"/>
</dbReference>
<comment type="caution">
    <text evidence="2">The sequence shown here is derived from an EMBL/GenBank/DDBJ whole genome shotgun (WGS) entry which is preliminary data.</text>
</comment>
<dbReference type="AlphaFoldDB" id="A0AAW0E4N8"/>
<organism evidence="2 3">
    <name type="scientific">Paramarasmius palmivorus</name>
    <dbReference type="NCBI Taxonomy" id="297713"/>
    <lineage>
        <taxon>Eukaryota</taxon>
        <taxon>Fungi</taxon>
        <taxon>Dikarya</taxon>
        <taxon>Basidiomycota</taxon>
        <taxon>Agaricomycotina</taxon>
        <taxon>Agaricomycetes</taxon>
        <taxon>Agaricomycetidae</taxon>
        <taxon>Agaricales</taxon>
        <taxon>Marasmiineae</taxon>
        <taxon>Marasmiaceae</taxon>
        <taxon>Paramarasmius</taxon>
    </lineage>
</organism>
<feature type="domain" description="F-box" evidence="1">
    <location>
        <begin position="79"/>
        <end position="135"/>
    </location>
</feature>
<dbReference type="Gene3D" id="3.80.10.10">
    <property type="entry name" value="Ribonuclease Inhibitor"/>
    <property type="match status" value="1"/>
</dbReference>
<dbReference type="Pfam" id="PF12937">
    <property type="entry name" value="F-box-like"/>
    <property type="match status" value="1"/>
</dbReference>
<reference evidence="2 3" key="1">
    <citation type="submission" date="2024-01" db="EMBL/GenBank/DDBJ databases">
        <title>A draft genome for a cacao thread blight-causing isolate of Paramarasmius palmivorus.</title>
        <authorList>
            <person name="Baruah I.K."/>
            <person name="Bukari Y."/>
            <person name="Amoako-Attah I."/>
            <person name="Meinhardt L.W."/>
            <person name="Bailey B.A."/>
            <person name="Cohen S.P."/>
        </authorList>
    </citation>
    <scope>NUCLEOTIDE SEQUENCE [LARGE SCALE GENOMIC DNA]</scope>
    <source>
        <strain evidence="2 3">GH-12</strain>
    </source>
</reference>
<dbReference type="Proteomes" id="UP001383192">
    <property type="component" value="Unassembled WGS sequence"/>
</dbReference>
<dbReference type="SUPFAM" id="SSF52047">
    <property type="entry name" value="RNI-like"/>
    <property type="match status" value="1"/>
</dbReference>
<gene>
    <name evidence="2" type="ORF">VNI00_001750</name>
</gene>
<name>A0AAW0E4N8_9AGAR</name>
<accession>A0AAW0E4N8</accession>
<evidence type="ECO:0000259" key="1">
    <source>
        <dbReference type="PROSITE" id="PS50181"/>
    </source>
</evidence>
<dbReference type="InterPro" id="IPR001810">
    <property type="entry name" value="F-box_dom"/>
</dbReference>
<evidence type="ECO:0000313" key="2">
    <source>
        <dbReference type="EMBL" id="KAK7059124.1"/>
    </source>
</evidence>
<dbReference type="SUPFAM" id="SSF81383">
    <property type="entry name" value="F-box domain"/>
    <property type="match status" value="1"/>
</dbReference>
<dbReference type="PROSITE" id="PS50181">
    <property type="entry name" value="FBOX"/>
    <property type="match status" value="1"/>
</dbReference>
<dbReference type="Gene3D" id="1.20.1280.50">
    <property type="match status" value="1"/>
</dbReference>
<keyword evidence="3" id="KW-1185">Reference proteome</keyword>
<proteinExistence type="predicted"/>
<protein>
    <recommendedName>
        <fullName evidence="1">F-box domain-containing protein</fullName>
    </recommendedName>
</protein>